<proteinExistence type="predicted"/>
<sequence length="536" mass="57575">MHPTSLRPPLLNACILAAALATAAAPVHGQVAPSAEPVPGMWAFEGELTGQPGRSLQIDTQLGRGMVVSYLGYRADGSALFLQASGYRAAGDNGFTGELREFRNGPVIGGGAGSGEVAGSAGPLRLAFDTPTSGTVTLPGDAPRRIVRFAYGEQRLSRVTSFEQDMQLTVHSTAVRPETAMYKMRFANGTFQLSQTSTDSGSLCTYTGPYRLQSESIASEGTRICTNASGTQQRSTYQSGQFRFDNENFLSGSVRIDGRDVFFTGPCKAWAQLGNSPIAPCSLAWYGAEALQPGMWSFDGELDGRPGRSLQIDRLDNSGMLVLSYLGYRNDGSSVFLQGATYFGGSLRINTYSFPLKEFRGGPVIGGPVTPGEEAATVGDIQLAFDSPTSGTITLPGEAPRRISRYRYEDHTVRFDKAFEGYGYPLAQAPGNPISIDLVARAGVFRMDSYETPTYRRCQYRGTYQWTGEGLATEGTRSCAVSGSTTTTGYSGRLAVDENGLLRARMTEDGGRSPVLITAGCSNDRLCTREELQRPR</sequence>
<organism evidence="2 3">
    <name type="scientific">Paracidovorax konjaci</name>
    <dbReference type="NCBI Taxonomy" id="32040"/>
    <lineage>
        <taxon>Bacteria</taxon>
        <taxon>Pseudomonadati</taxon>
        <taxon>Pseudomonadota</taxon>
        <taxon>Betaproteobacteria</taxon>
        <taxon>Burkholderiales</taxon>
        <taxon>Comamonadaceae</taxon>
        <taxon>Paracidovorax</taxon>
    </lineage>
</organism>
<protein>
    <recommendedName>
        <fullName evidence="4">META domain-containing protein</fullName>
    </recommendedName>
</protein>
<feature type="chain" id="PRO_5011486894" description="META domain-containing protein" evidence="1">
    <location>
        <begin position="24"/>
        <end position="536"/>
    </location>
</feature>
<evidence type="ECO:0000256" key="1">
    <source>
        <dbReference type="SAM" id="SignalP"/>
    </source>
</evidence>
<dbReference type="Proteomes" id="UP000199517">
    <property type="component" value="Unassembled WGS sequence"/>
</dbReference>
<dbReference type="OrthoDB" id="8812081at2"/>
<dbReference type="EMBL" id="FOMQ01000005">
    <property type="protein sequence ID" value="SFD70988.1"/>
    <property type="molecule type" value="Genomic_DNA"/>
</dbReference>
<reference evidence="3" key="1">
    <citation type="submission" date="2016-10" db="EMBL/GenBank/DDBJ databases">
        <authorList>
            <person name="Varghese N."/>
            <person name="Submissions S."/>
        </authorList>
    </citation>
    <scope>NUCLEOTIDE SEQUENCE [LARGE SCALE GENOMIC DNA]</scope>
    <source>
        <strain evidence="3">DSM 7481</strain>
    </source>
</reference>
<dbReference type="STRING" id="32040.SAMN04489710_10596"/>
<feature type="signal peptide" evidence="1">
    <location>
        <begin position="1"/>
        <end position="23"/>
    </location>
</feature>
<evidence type="ECO:0000313" key="3">
    <source>
        <dbReference type="Proteomes" id="UP000199517"/>
    </source>
</evidence>
<keyword evidence="3" id="KW-1185">Reference proteome</keyword>
<evidence type="ECO:0008006" key="4">
    <source>
        <dbReference type="Google" id="ProtNLM"/>
    </source>
</evidence>
<keyword evidence="1" id="KW-0732">Signal</keyword>
<evidence type="ECO:0000313" key="2">
    <source>
        <dbReference type="EMBL" id="SFD70988.1"/>
    </source>
</evidence>
<dbReference type="AlphaFoldDB" id="A0A1I1UMW6"/>
<name>A0A1I1UMW6_9BURK</name>
<gene>
    <name evidence="2" type="ORF">SAMN04489710_10596</name>
</gene>
<accession>A0A1I1UMW6</accession>